<dbReference type="AlphaFoldDB" id="A0A1Y3PHH5"/>
<gene>
    <name evidence="9" type="ORF">BAA01_12310</name>
</gene>
<comment type="subcellular location">
    <subcellularLocation>
        <location evidence="1 7">Cell membrane</location>
        <topology evidence="1 7">Multi-pass membrane protein</topology>
    </subcellularLocation>
</comment>
<evidence type="ECO:0000256" key="5">
    <source>
        <dbReference type="ARBA" id="ARBA00022989"/>
    </source>
</evidence>
<feature type="transmembrane region" description="Helical" evidence="7">
    <location>
        <begin position="123"/>
        <end position="143"/>
    </location>
</feature>
<dbReference type="EMBL" id="LZRT01000089">
    <property type="protein sequence ID" value="OUM86564.1"/>
    <property type="molecule type" value="Genomic_DNA"/>
</dbReference>
<evidence type="ECO:0000256" key="1">
    <source>
        <dbReference type="ARBA" id="ARBA00004651"/>
    </source>
</evidence>
<comment type="similarity">
    <text evidence="7">Belongs to the binding-protein-dependent transport system permease family.</text>
</comment>
<dbReference type="PANTHER" id="PTHR30193">
    <property type="entry name" value="ABC TRANSPORTER PERMEASE PROTEIN"/>
    <property type="match status" value="1"/>
</dbReference>
<evidence type="ECO:0000259" key="8">
    <source>
        <dbReference type="PROSITE" id="PS50928"/>
    </source>
</evidence>
<dbReference type="GO" id="GO:0005886">
    <property type="term" value="C:plasma membrane"/>
    <property type="evidence" value="ECO:0007669"/>
    <property type="project" value="UniProtKB-SubCell"/>
</dbReference>
<accession>A0A1Y3PHH5</accession>
<dbReference type="Pfam" id="PF00528">
    <property type="entry name" value="BPD_transp_1"/>
    <property type="match status" value="1"/>
</dbReference>
<protein>
    <submittedName>
        <fullName evidence="9">ABC transporter permease</fullName>
    </submittedName>
</protein>
<keyword evidence="5 7" id="KW-1133">Transmembrane helix</keyword>
<keyword evidence="6 7" id="KW-0472">Membrane</keyword>
<dbReference type="PANTHER" id="PTHR30193:SF37">
    <property type="entry name" value="INNER MEMBRANE ABC TRANSPORTER PERMEASE PROTEIN YCJO"/>
    <property type="match status" value="1"/>
</dbReference>
<feature type="transmembrane region" description="Helical" evidence="7">
    <location>
        <begin position="90"/>
        <end position="111"/>
    </location>
</feature>
<feature type="domain" description="ABC transmembrane type-1" evidence="8">
    <location>
        <begin position="86"/>
        <end position="297"/>
    </location>
</feature>
<dbReference type="Gene3D" id="1.10.3720.10">
    <property type="entry name" value="MetI-like"/>
    <property type="match status" value="1"/>
</dbReference>
<dbReference type="SUPFAM" id="SSF160964">
    <property type="entry name" value="MalF N-terminal region-like"/>
    <property type="match status" value="1"/>
</dbReference>
<dbReference type="CDD" id="cd06261">
    <property type="entry name" value="TM_PBP2"/>
    <property type="match status" value="1"/>
</dbReference>
<evidence type="ECO:0000256" key="6">
    <source>
        <dbReference type="ARBA" id="ARBA00023136"/>
    </source>
</evidence>
<dbReference type="InterPro" id="IPR051393">
    <property type="entry name" value="ABC_transporter_permease"/>
</dbReference>
<dbReference type="SUPFAM" id="SSF161098">
    <property type="entry name" value="MetI-like"/>
    <property type="match status" value="1"/>
</dbReference>
<dbReference type="Proteomes" id="UP000196475">
    <property type="component" value="Unassembled WGS sequence"/>
</dbReference>
<comment type="caution">
    <text evidence="9">The sequence shown here is derived from an EMBL/GenBank/DDBJ whole genome shotgun (WGS) entry which is preliminary data.</text>
</comment>
<proteinExistence type="inferred from homology"/>
<feature type="transmembrane region" description="Helical" evidence="7">
    <location>
        <begin position="173"/>
        <end position="197"/>
    </location>
</feature>
<evidence type="ECO:0000256" key="3">
    <source>
        <dbReference type="ARBA" id="ARBA00022475"/>
    </source>
</evidence>
<feature type="transmembrane region" description="Helical" evidence="7">
    <location>
        <begin position="230"/>
        <end position="251"/>
    </location>
</feature>
<reference evidence="10" key="1">
    <citation type="submission" date="2016-06" db="EMBL/GenBank/DDBJ databases">
        <authorList>
            <person name="Nascimento L."/>
            <person name="Pereira R.V."/>
            <person name="Martins L.F."/>
            <person name="Quaggio R.B."/>
            <person name="Silva A.M."/>
            <person name="Setubal J.C."/>
        </authorList>
    </citation>
    <scope>NUCLEOTIDE SEQUENCE [LARGE SCALE GENOMIC DNA]</scope>
</reference>
<dbReference type="GO" id="GO:0055085">
    <property type="term" value="P:transmembrane transport"/>
    <property type="evidence" value="ECO:0007669"/>
    <property type="project" value="InterPro"/>
</dbReference>
<keyword evidence="3" id="KW-1003">Cell membrane</keyword>
<dbReference type="InterPro" id="IPR000515">
    <property type="entry name" value="MetI-like"/>
</dbReference>
<keyword evidence="2 7" id="KW-0813">Transport</keyword>
<evidence type="ECO:0000313" key="10">
    <source>
        <dbReference type="Proteomes" id="UP000196475"/>
    </source>
</evidence>
<evidence type="ECO:0000256" key="4">
    <source>
        <dbReference type="ARBA" id="ARBA00022692"/>
    </source>
</evidence>
<name>A0A1Y3PHH5_9BACI</name>
<feature type="transmembrane region" description="Helical" evidence="7">
    <location>
        <begin position="21"/>
        <end position="50"/>
    </location>
</feature>
<organism evidence="9 10">
    <name type="scientific">Bacillus thermozeamaize</name>
    <dbReference type="NCBI Taxonomy" id="230954"/>
    <lineage>
        <taxon>Bacteria</taxon>
        <taxon>Bacillati</taxon>
        <taxon>Bacillota</taxon>
        <taxon>Bacilli</taxon>
        <taxon>Bacillales</taxon>
        <taxon>Bacillaceae</taxon>
        <taxon>Bacillus</taxon>
    </lineage>
</organism>
<dbReference type="InterPro" id="IPR035906">
    <property type="entry name" value="MetI-like_sf"/>
</dbReference>
<evidence type="ECO:0000256" key="2">
    <source>
        <dbReference type="ARBA" id="ARBA00022448"/>
    </source>
</evidence>
<dbReference type="PROSITE" id="PS50928">
    <property type="entry name" value="ABC_TM1"/>
    <property type="match status" value="1"/>
</dbReference>
<evidence type="ECO:0000313" key="9">
    <source>
        <dbReference type="EMBL" id="OUM86564.1"/>
    </source>
</evidence>
<sequence>MVIVWDIVRAKDQKYRFRDSVVAYLFLAPALVLIVLFVIQPIVLSLYYAFTDYYLLEPNNIHFTGLENFRSLLDDFRQKGDVYHALVNTAYFVVLVVPIQISVALGLALLVNKPFKGNTFFKVAFFSPVVMSLTVISLLWLNILRPDEQGMLNGLLSVFGIPPQKFLSDPDQAMTIIVLVSAWQGAGFQMMIFLAGLKNISPELYEAASLDGANAWKKFRYITLPGIKPTTVFIIITTFIAATKLIIQPMIMTGYKSYTVTLSYLIYMEGYFFKMVGYASALALLVTILVGSATMLQRYLLREED</sequence>
<feature type="transmembrane region" description="Helical" evidence="7">
    <location>
        <begin position="271"/>
        <end position="296"/>
    </location>
</feature>
<keyword evidence="4 7" id="KW-0812">Transmembrane</keyword>
<evidence type="ECO:0000256" key="7">
    <source>
        <dbReference type="RuleBase" id="RU363032"/>
    </source>
</evidence>